<accession>F0KJ08</accession>
<dbReference type="PATRIC" id="fig|871585.3.peg.553"/>
<dbReference type="EMBL" id="CP002177">
    <property type="protein sequence ID" value="ADY81142.1"/>
    <property type="molecule type" value="Genomic_DNA"/>
</dbReference>
<organism evidence="1 2">
    <name type="scientific">Acinetobacter pittii (strain PHEA-2)</name>
    <dbReference type="NCBI Taxonomy" id="871585"/>
    <lineage>
        <taxon>Bacteria</taxon>
        <taxon>Pseudomonadati</taxon>
        <taxon>Pseudomonadota</taxon>
        <taxon>Gammaproteobacteria</taxon>
        <taxon>Moraxellales</taxon>
        <taxon>Moraxellaceae</taxon>
        <taxon>Acinetobacter</taxon>
        <taxon>Acinetobacter calcoaceticus/baumannii complex</taxon>
    </lineage>
</organism>
<sequence length="42" mass="4932">MACSSNKKQANHTFYYLNYFYIQTDDLKSTPKLFPLVRLISA</sequence>
<keyword evidence="2" id="KW-1185">Reference proteome</keyword>
<dbReference type="Proteomes" id="UP000007477">
    <property type="component" value="Chromosome"/>
</dbReference>
<dbReference type="HOGENOM" id="CLU_3245768_0_0_6"/>
<dbReference type="KEGG" id="acc:BDGL_000556"/>
<reference evidence="1 2" key="2">
    <citation type="journal article" date="2011" name="J. Bacteriol.">
        <title>Genome sequence of Acinetobacter calcoaceticus PHEA-2, isolated from industry wastewater.</title>
        <authorList>
            <person name="Zhan Y."/>
            <person name="Yan Y."/>
            <person name="Zhang W."/>
            <person name="Yu H."/>
            <person name="Chen M."/>
            <person name="Lu W."/>
            <person name="Ping S."/>
            <person name="Peng Z."/>
            <person name="Yuan M."/>
            <person name="Zhou Z."/>
            <person name="Elmerich C."/>
            <person name="Lin M."/>
        </authorList>
    </citation>
    <scope>NUCLEOTIDE SEQUENCE [LARGE SCALE GENOMIC DNA]</scope>
    <source>
        <strain evidence="1 2">PHEA-2</strain>
    </source>
</reference>
<dbReference type="RefSeq" id="WP_014206281.1">
    <property type="nucleotide sequence ID" value="NC_016603.1"/>
</dbReference>
<proteinExistence type="predicted"/>
<dbReference type="GeneID" id="11638736"/>
<evidence type="ECO:0000313" key="1">
    <source>
        <dbReference type="EMBL" id="ADY81142.1"/>
    </source>
</evidence>
<protein>
    <submittedName>
        <fullName evidence="1">Uncharacterized protein</fullName>
    </submittedName>
</protein>
<gene>
    <name evidence="1" type="ordered locus">BDGL_000556</name>
</gene>
<dbReference type="RefSeq" id="YP_004994824.1">
    <property type="nucleotide sequence ID" value="NC_016603.1"/>
</dbReference>
<dbReference type="AlphaFoldDB" id="F0KJ08"/>
<reference key="1">
    <citation type="submission" date="2010-08" db="EMBL/GenBank/DDBJ databases">
        <title>The genome sequence of a nonpathogenic wastewater-adapted bacterium Acinetobacter calcoaceticus PHEA-2 and comparative genomics insights into environmental adaptation.</title>
        <authorList>
            <person name="Zhan Y."/>
            <person name="Yan Y."/>
            <person name="Zhang W."/>
            <person name="Chen M."/>
            <person name="Ping S."/>
            <person name="Lu W."/>
            <person name="Lin M."/>
        </authorList>
    </citation>
    <scope>NUCLEOTIDE SEQUENCE</scope>
    <source>
        <strain>PHEA-2</strain>
    </source>
</reference>
<evidence type="ECO:0000313" key="2">
    <source>
        <dbReference type="Proteomes" id="UP000007477"/>
    </source>
</evidence>
<name>F0KJ08_ACIP2</name>